<dbReference type="GO" id="GO:0160237">
    <property type="term" value="F:D-Ala-D-Ala dipeptidase activity"/>
    <property type="evidence" value="ECO:0007669"/>
    <property type="project" value="UniProtKB-EC"/>
</dbReference>
<evidence type="ECO:0000256" key="2">
    <source>
        <dbReference type="ARBA" id="ARBA00022670"/>
    </source>
</evidence>
<dbReference type="Pfam" id="PF01427">
    <property type="entry name" value="Peptidase_M15"/>
    <property type="match status" value="1"/>
</dbReference>
<evidence type="ECO:0000256" key="7">
    <source>
        <dbReference type="ARBA" id="ARBA00023049"/>
    </source>
</evidence>
<feature type="site" description="Transition state stabilizer" evidence="9">
    <location>
        <position position="71"/>
    </location>
</feature>
<sequence length="190" mass="21035">MPKQPRLIHITEQNHDVLVDLIYAGDNNFTGQAIYDHPLCFLHPQAEAGLRQAIVAARGFGLRLKILDAFRPQEAQEALWAVAPNPDYIADPKIGSNHTRGVAVDLTLVGADGVALDMGTPVDTMSPASHHFHAGHPAHIQVNRMWLLTVMLEAGFVHHPREWWHYQLPGAERFPLIDSHAFMTCLHAGG</sequence>
<evidence type="ECO:0000256" key="1">
    <source>
        <dbReference type="ARBA" id="ARBA00001362"/>
    </source>
</evidence>
<dbReference type="InterPro" id="IPR000755">
    <property type="entry name" value="A_A_dipeptidase"/>
</dbReference>
<keyword evidence="7 9" id="KW-0482">Metalloprotease</keyword>
<name>A0AAU7LT78_9BURK</name>
<dbReference type="InterPro" id="IPR009045">
    <property type="entry name" value="Zn_M74/Hedgehog-like"/>
</dbReference>
<dbReference type="GO" id="GO:0008270">
    <property type="term" value="F:zinc ion binding"/>
    <property type="evidence" value="ECO:0007669"/>
    <property type="project" value="UniProtKB-UniRule"/>
</dbReference>
<dbReference type="PANTHER" id="PTHR43126:SF1">
    <property type="entry name" value="D-ALANYL-D-ALANINE DIPEPTIDASE"/>
    <property type="match status" value="1"/>
</dbReference>
<keyword evidence="6 9" id="KW-0224">Dipeptidase</keyword>
<dbReference type="NCBIfam" id="NF007557">
    <property type="entry name" value="PRK10178.1"/>
    <property type="match status" value="1"/>
</dbReference>
<dbReference type="AlphaFoldDB" id="A0AAU7LT78"/>
<dbReference type="Gene3D" id="3.30.1380.10">
    <property type="match status" value="1"/>
</dbReference>
<keyword evidence="2 9" id="KW-0645">Protease</keyword>
<dbReference type="SUPFAM" id="SSF55166">
    <property type="entry name" value="Hedgehog/DD-peptidase"/>
    <property type="match status" value="1"/>
</dbReference>
<dbReference type="EC" id="3.4.13.22" evidence="9 10"/>
<evidence type="ECO:0000256" key="9">
    <source>
        <dbReference type="HAMAP-Rule" id="MF_01924"/>
    </source>
</evidence>
<accession>A0AAU7LT78</accession>
<gene>
    <name evidence="9 11" type="primary">ddpX</name>
    <name evidence="11" type="ORF">ABLV49_03340</name>
</gene>
<dbReference type="GO" id="GO:0006508">
    <property type="term" value="P:proteolysis"/>
    <property type="evidence" value="ECO:0007669"/>
    <property type="project" value="UniProtKB-KW"/>
</dbReference>
<dbReference type="EMBL" id="CP157675">
    <property type="protein sequence ID" value="XBP70859.1"/>
    <property type="molecule type" value="Genomic_DNA"/>
</dbReference>
<evidence type="ECO:0000256" key="10">
    <source>
        <dbReference type="PIRNR" id="PIRNR026671"/>
    </source>
</evidence>
<keyword evidence="4 9" id="KW-0378">Hydrolase</keyword>
<feature type="binding site" evidence="9">
    <location>
        <position position="165"/>
    </location>
    <ligand>
        <name>Zn(2+)</name>
        <dbReference type="ChEBI" id="CHEBI:29105"/>
        <note>catalytic</note>
    </ligand>
</feature>
<dbReference type="CDD" id="cd14840">
    <property type="entry name" value="D-Ala-D-Ala_dipeptidase_Aad"/>
    <property type="match status" value="1"/>
</dbReference>
<dbReference type="GO" id="GO:0071555">
    <property type="term" value="P:cell wall organization"/>
    <property type="evidence" value="ECO:0007669"/>
    <property type="project" value="UniProtKB-KW"/>
</dbReference>
<dbReference type="PIRSF" id="PIRSF026671">
    <property type="entry name" value="AA_dipeptidase"/>
    <property type="match status" value="1"/>
</dbReference>
<keyword evidence="5 9" id="KW-0862">Zinc</keyword>
<evidence type="ECO:0000313" key="11">
    <source>
        <dbReference type="EMBL" id="XBP70859.1"/>
    </source>
</evidence>
<comment type="catalytic activity">
    <reaction evidence="1 9 10">
        <text>D-alanyl-D-alanine + H2O = 2 D-alanine</text>
        <dbReference type="Rhea" id="RHEA:20661"/>
        <dbReference type="ChEBI" id="CHEBI:15377"/>
        <dbReference type="ChEBI" id="CHEBI:57416"/>
        <dbReference type="ChEBI" id="CHEBI:57822"/>
        <dbReference type="EC" id="3.4.13.22"/>
    </reaction>
</comment>
<evidence type="ECO:0000256" key="3">
    <source>
        <dbReference type="ARBA" id="ARBA00022723"/>
    </source>
</evidence>
<reference evidence="11" key="1">
    <citation type="submission" date="2024-05" db="EMBL/GenBank/DDBJ databases">
        <authorList>
            <person name="Bunk B."/>
            <person name="Swiderski J."/>
            <person name="Sproer C."/>
            <person name="Thiel V."/>
        </authorList>
    </citation>
    <scope>NUCLEOTIDE SEQUENCE</scope>
    <source>
        <strain evidence="11">DSM 17735</strain>
    </source>
</reference>
<comment type="similarity">
    <text evidence="9 10">Belongs to the peptidase M15D family.</text>
</comment>
<keyword evidence="3 9" id="KW-0479">Metal-binding</keyword>
<feature type="binding site" evidence="9">
    <location>
        <position position="105"/>
    </location>
    <ligand>
        <name>Zn(2+)</name>
        <dbReference type="ChEBI" id="CHEBI:29105"/>
        <note>catalytic</note>
    </ligand>
</feature>
<evidence type="ECO:0000256" key="4">
    <source>
        <dbReference type="ARBA" id="ARBA00022801"/>
    </source>
</evidence>
<comment type="cofactor">
    <cofactor evidence="9">
        <name>Zn(2+)</name>
        <dbReference type="ChEBI" id="CHEBI:29105"/>
    </cofactor>
    <text evidence="9">Binds 1 zinc ion per subunit.</text>
</comment>
<feature type="active site" description="Proton donor/acceptor" evidence="9">
    <location>
        <position position="162"/>
    </location>
</feature>
<evidence type="ECO:0000256" key="6">
    <source>
        <dbReference type="ARBA" id="ARBA00022997"/>
    </source>
</evidence>
<dbReference type="PANTHER" id="PTHR43126">
    <property type="entry name" value="D-ALANYL-D-ALANINE DIPEPTIDASE"/>
    <property type="match status" value="1"/>
</dbReference>
<proteinExistence type="inferred from homology"/>
<organism evidence="11">
    <name type="scientific">Polaromonas hydrogenivorans</name>
    <dbReference type="NCBI Taxonomy" id="335476"/>
    <lineage>
        <taxon>Bacteria</taxon>
        <taxon>Pseudomonadati</taxon>
        <taxon>Pseudomonadota</taxon>
        <taxon>Betaproteobacteria</taxon>
        <taxon>Burkholderiales</taxon>
        <taxon>Comamonadaceae</taxon>
        <taxon>Polaromonas</taxon>
    </lineage>
</organism>
<evidence type="ECO:0000256" key="8">
    <source>
        <dbReference type="ARBA" id="ARBA00023316"/>
    </source>
</evidence>
<dbReference type="RefSeq" id="WP_349280187.1">
    <property type="nucleotide sequence ID" value="NZ_CBCSCU010000032.1"/>
</dbReference>
<feature type="binding site" evidence="9">
    <location>
        <position position="98"/>
    </location>
    <ligand>
        <name>Zn(2+)</name>
        <dbReference type="ChEBI" id="CHEBI:29105"/>
        <note>catalytic</note>
    </ligand>
</feature>
<evidence type="ECO:0000256" key="5">
    <source>
        <dbReference type="ARBA" id="ARBA00022833"/>
    </source>
</evidence>
<dbReference type="HAMAP" id="MF_01924">
    <property type="entry name" value="A_A_dipeptidase"/>
    <property type="match status" value="1"/>
</dbReference>
<protein>
    <recommendedName>
        <fullName evidence="9 10">D-alanyl-D-alanine dipeptidase</fullName>
        <shortName evidence="9 10">D-Ala-D-Ala dipeptidase</shortName>
        <ecNumber evidence="9 10">3.4.13.22</ecNumber>
    </recommendedName>
</protein>
<dbReference type="GO" id="GO:0008237">
    <property type="term" value="F:metallopeptidase activity"/>
    <property type="evidence" value="ECO:0007669"/>
    <property type="project" value="UniProtKB-KW"/>
</dbReference>
<comment type="function">
    <text evidence="9 10">Catalyzes hydrolysis of the D-alanyl-D-alanine dipeptide.</text>
</comment>
<keyword evidence="8 10" id="KW-0961">Cell wall biogenesis/degradation</keyword>